<evidence type="ECO:0008006" key="5">
    <source>
        <dbReference type="Google" id="ProtNLM"/>
    </source>
</evidence>
<dbReference type="AlphaFoldDB" id="L7F253"/>
<feature type="signal peptide" evidence="2">
    <location>
        <begin position="1"/>
        <end position="22"/>
    </location>
</feature>
<proteinExistence type="predicted"/>
<comment type="caution">
    <text evidence="3">The sequence shown here is derived from an EMBL/GenBank/DDBJ whole genome shotgun (WGS) entry which is preliminary data.</text>
</comment>
<name>L7F253_STRT8</name>
<gene>
    <name evidence="3" type="ORF">STRTUCAR8_00163</name>
</gene>
<dbReference type="Proteomes" id="UP000010931">
    <property type="component" value="Unassembled WGS sequence"/>
</dbReference>
<evidence type="ECO:0000256" key="1">
    <source>
        <dbReference type="SAM" id="MobiDB-lite"/>
    </source>
</evidence>
<dbReference type="EMBL" id="AEJB01000435">
    <property type="protein sequence ID" value="ELP64675.1"/>
    <property type="molecule type" value="Genomic_DNA"/>
</dbReference>
<dbReference type="PROSITE" id="PS51257">
    <property type="entry name" value="PROKAR_LIPOPROTEIN"/>
    <property type="match status" value="1"/>
</dbReference>
<protein>
    <recommendedName>
        <fullName evidence="5">Lipoprotein</fullName>
    </recommendedName>
</protein>
<feature type="region of interest" description="Disordered" evidence="1">
    <location>
        <begin position="27"/>
        <end position="71"/>
    </location>
</feature>
<reference evidence="3 4" key="1">
    <citation type="journal article" date="2011" name="Plasmid">
        <title>Streptomyces turgidiscabies Car8 contains a modular pathogenicity island that shares virulence genes with other actinobacterial plant pathogens.</title>
        <authorList>
            <person name="Huguet-Tapia J.C."/>
            <person name="Badger J.H."/>
            <person name="Loria R."/>
            <person name="Pettis G.S."/>
        </authorList>
    </citation>
    <scope>NUCLEOTIDE SEQUENCE [LARGE SCALE GENOMIC DNA]</scope>
    <source>
        <strain evidence="3 4">Car8</strain>
    </source>
</reference>
<keyword evidence="2" id="KW-0732">Signal</keyword>
<feature type="chain" id="PRO_5003973398" description="Lipoprotein" evidence="2">
    <location>
        <begin position="23"/>
        <end position="71"/>
    </location>
</feature>
<accession>L7F253</accession>
<sequence length="71" mass="7649">MRRTVRPTHRVVTMITAVAAHAALSGCTDAGSSARNEGGGKTKSLRGACPRRTQRNCSRRHAVSRSRRCDG</sequence>
<evidence type="ECO:0000256" key="2">
    <source>
        <dbReference type="SAM" id="SignalP"/>
    </source>
</evidence>
<evidence type="ECO:0000313" key="4">
    <source>
        <dbReference type="Proteomes" id="UP000010931"/>
    </source>
</evidence>
<keyword evidence="4" id="KW-1185">Reference proteome</keyword>
<evidence type="ECO:0000313" key="3">
    <source>
        <dbReference type="EMBL" id="ELP64675.1"/>
    </source>
</evidence>
<organism evidence="3 4">
    <name type="scientific">Streptomyces turgidiscabies (strain Car8)</name>
    <dbReference type="NCBI Taxonomy" id="698760"/>
    <lineage>
        <taxon>Bacteria</taxon>
        <taxon>Bacillati</taxon>
        <taxon>Actinomycetota</taxon>
        <taxon>Actinomycetes</taxon>
        <taxon>Kitasatosporales</taxon>
        <taxon>Streptomycetaceae</taxon>
        <taxon>Streptomyces</taxon>
    </lineage>
</organism>
<feature type="compositionally biased region" description="Basic residues" evidence="1">
    <location>
        <begin position="52"/>
        <end position="71"/>
    </location>
</feature>